<evidence type="ECO:0000259" key="9">
    <source>
        <dbReference type="PROSITE" id="PS50199"/>
    </source>
</evidence>
<proteinExistence type="predicted"/>
<dbReference type="GO" id="GO:0005634">
    <property type="term" value="C:nucleus"/>
    <property type="evidence" value="ECO:0007669"/>
    <property type="project" value="UniProtKB-SubCell"/>
</dbReference>
<dbReference type="PANTHER" id="PTHR23238">
    <property type="entry name" value="RNA BINDING PROTEIN"/>
    <property type="match status" value="1"/>
</dbReference>
<evidence type="ECO:0000256" key="1">
    <source>
        <dbReference type="ARBA" id="ARBA00004123"/>
    </source>
</evidence>
<accession>A0A0D2K5L0</accession>
<dbReference type="InterPro" id="IPR049534">
    <property type="entry name" value="TEX13A/C/D_Znf"/>
</dbReference>
<reference evidence="10 11" key="1">
    <citation type="journal article" date="2013" name="BMC Genomics">
        <title>Reconstruction of the lipid metabolism for the microalga Monoraphidium neglectum from its genome sequence reveals characteristics suitable for biofuel production.</title>
        <authorList>
            <person name="Bogen C."/>
            <person name="Al-Dilaimi A."/>
            <person name="Albersmeier A."/>
            <person name="Wichmann J."/>
            <person name="Grundmann M."/>
            <person name="Rupp O."/>
            <person name="Lauersen K.J."/>
            <person name="Blifernez-Klassen O."/>
            <person name="Kalinowski J."/>
            <person name="Goesmann A."/>
            <person name="Mussgnug J.H."/>
            <person name="Kruse O."/>
        </authorList>
    </citation>
    <scope>NUCLEOTIDE SEQUENCE [LARGE SCALE GENOMIC DNA]</scope>
    <source>
        <strain evidence="10 11">SAG 48.87</strain>
    </source>
</reference>
<dbReference type="InterPro" id="IPR001876">
    <property type="entry name" value="Znf_RanBP2"/>
</dbReference>
<evidence type="ECO:0000313" key="10">
    <source>
        <dbReference type="EMBL" id="KIY91468.1"/>
    </source>
</evidence>
<dbReference type="GO" id="GO:0003723">
    <property type="term" value="F:RNA binding"/>
    <property type="evidence" value="ECO:0007669"/>
    <property type="project" value="UniProtKB-KW"/>
</dbReference>
<feature type="compositionally biased region" description="Gly residues" evidence="8">
    <location>
        <begin position="43"/>
        <end position="53"/>
    </location>
</feature>
<dbReference type="Gene3D" id="4.10.1060.10">
    <property type="entry name" value="Zinc finger, RanBP2-type"/>
    <property type="match status" value="1"/>
</dbReference>
<dbReference type="STRING" id="145388.A0A0D2K5L0"/>
<keyword evidence="11" id="KW-1185">Reference proteome</keyword>
<evidence type="ECO:0000313" key="11">
    <source>
        <dbReference type="Proteomes" id="UP000054498"/>
    </source>
</evidence>
<evidence type="ECO:0000256" key="4">
    <source>
        <dbReference type="ARBA" id="ARBA00022833"/>
    </source>
</evidence>
<dbReference type="GeneID" id="25734261"/>
<dbReference type="PROSITE" id="PS50199">
    <property type="entry name" value="ZF_RANBP2_2"/>
    <property type="match status" value="1"/>
</dbReference>
<name>A0A0D2K5L0_9CHLO</name>
<dbReference type="EMBL" id="KK106636">
    <property type="protein sequence ID" value="KIY91468.1"/>
    <property type="molecule type" value="Genomic_DNA"/>
</dbReference>
<evidence type="ECO:0000256" key="3">
    <source>
        <dbReference type="ARBA" id="ARBA00022771"/>
    </source>
</evidence>
<dbReference type="GO" id="GO:0006355">
    <property type="term" value="P:regulation of DNA-templated transcription"/>
    <property type="evidence" value="ECO:0007669"/>
    <property type="project" value="InterPro"/>
</dbReference>
<feature type="region of interest" description="Disordered" evidence="8">
    <location>
        <begin position="37"/>
        <end position="64"/>
    </location>
</feature>
<feature type="compositionally biased region" description="Low complexity" evidence="8">
    <location>
        <begin position="54"/>
        <end position="64"/>
    </location>
</feature>
<keyword evidence="4" id="KW-0862">Zinc</keyword>
<evidence type="ECO:0000256" key="2">
    <source>
        <dbReference type="ARBA" id="ARBA00022723"/>
    </source>
</evidence>
<sequence>MARLVFKSADDAVALMETDARSSIFVGGQRLRLEYDALPGPPAWGGGSGGGGEQQQQRQQGPAQDWVCDMCNAMNFARRFECYHCHTARPANARLVDINPNEPSPVLKVAGLEPSTG</sequence>
<evidence type="ECO:0000256" key="6">
    <source>
        <dbReference type="ARBA" id="ARBA00023242"/>
    </source>
</evidence>
<evidence type="ECO:0000256" key="8">
    <source>
        <dbReference type="SAM" id="MobiDB-lite"/>
    </source>
</evidence>
<evidence type="ECO:0000256" key="7">
    <source>
        <dbReference type="PROSITE-ProRule" id="PRU00322"/>
    </source>
</evidence>
<evidence type="ECO:0000256" key="5">
    <source>
        <dbReference type="ARBA" id="ARBA00022884"/>
    </source>
</evidence>
<protein>
    <submittedName>
        <fullName evidence="10">RNA-binding protein 5/10</fullName>
    </submittedName>
</protein>
<feature type="domain" description="RanBP2-type" evidence="9">
    <location>
        <begin position="59"/>
        <end position="91"/>
    </location>
</feature>
<organism evidence="10 11">
    <name type="scientific">Monoraphidium neglectum</name>
    <dbReference type="NCBI Taxonomy" id="145388"/>
    <lineage>
        <taxon>Eukaryota</taxon>
        <taxon>Viridiplantae</taxon>
        <taxon>Chlorophyta</taxon>
        <taxon>core chlorophytes</taxon>
        <taxon>Chlorophyceae</taxon>
        <taxon>CS clade</taxon>
        <taxon>Sphaeropleales</taxon>
        <taxon>Selenastraceae</taxon>
        <taxon>Monoraphidium</taxon>
    </lineage>
</organism>
<dbReference type="SUPFAM" id="SSF90209">
    <property type="entry name" value="Ran binding protein zinc finger-like"/>
    <property type="match status" value="1"/>
</dbReference>
<dbReference type="RefSeq" id="XP_013890488.1">
    <property type="nucleotide sequence ID" value="XM_014035034.1"/>
</dbReference>
<dbReference type="InterPro" id="IPR036443">
    <property type="entry name" value="Znf_RanBP2_sf"/>
</dbReference>
<dbReference type="OrthoDB" id="439808at2759"/>
<gene>
    <name evidence="10" type="ORF">MNEG_16496</name>
</gene>
<dbReference type="InterPro" id="IPR034870">
    <property type="entry name" value="TET_fam"/>
</dbReference>
<dbReference type="KEGG" id="mng:MNEG_16496"/>
<dbReference type="Proteomes" id="UP000054498">
    <property type="component" value="Unassembled WGS sequence"/>
</dbReference>
<keyword evidence="2" id="KW-0479">Metal-binding</keyword>
<keyword evidence="5" id="KW-0694">RNA-binding</keyword>
<dbReference type="SMART" id="SM00547">
    <property type="entry name" value="ZnF_RBZ"/>
    <property type="match status" value="1"/>
</dbReference>
<dbReference type="PROSITE" id="PS01358">
    <property type="entry name" value="ZF_RANBP2_1"/>
    <property type="match status" value="1"/>
</dbReference>
<dbReference type="Pfam" id="PF20864">
    <property type="entry name" value="Zn_ribbon_TEX13"/>
    <property type="match status" value="1"/>
</dbReference>
<comment type="subcellular location">
    <subcellularLocation>
        <location evidence="1">Nucleus</location>
    </subcellularLocation>
</comment>
<keyword evidence="6" id="KW-0539">Nucleus</keyword>
<dbReference type="GO" id="GO:0008270">
    <property type="term" value="F:zinc ion binding"/>
    <property type="evidence" value="ECO:0007669"/>
    <property type="project" value="UniProtKB-KW"/>
</dbReference>
<dbReference type="AlphaFoldDB" id="A0A0D2K5L0"/>
<keyword evidence="3 7" id="KW-0863">Zinc-finger</keyword>